<evidence type="ECO:0000256" key="3">
    <source>
        <dbReference type="PROSITE-ProRule" id="PRU00169"/>
    </source>
</evidence>
<dbReference type="CDD" id="cd00130">
    <property type="entry name" value="PAS"/>
    <property type="match status" value="1"/>
</dbReference>
<dbReference type="InterPro" id="IPR036097">
    <property type="entry name" value="HisK_dim/P_sf"/>
</dbReference>
<keyword evidence="6" id="KW-0808">Transferase</keyword>
<evidence type="ECO:0000259" key="4">
    <source>
        <dbReference type="PROSITE" id="PS50110"/>
    </source>
</evidence>
<dbReference type="GO" id="GO:0000155">
    <property type="term" value="F:phosphorelay sensor kinase activity"/>
    <property type="evidence" value="ECO:0007669"/>
    <property type="project" value="InterPro"/>
</dbReference>
<dbReference type="STRING" id="1121899.GCA_000430025_00301"/>
<dbReference type="eggNOG" id="COG0745">
    <property type="taxonomic scope" value="Bacteria"/>
</dbReference>
<feature type="domain" description="PAS" evidence="5">
    <location>
        <begin position="140"/>
        <end position="184"/>
    </location>
</feature>
<comment type="catalytic activity">
    <reaction evidence="1">
        <text>ATP + protein L-histidine = ADP + protein N-phospho-L-histidine.</text>
        <dbReference type="EC" id="2.7.13.3"/>
    </reaction>
</comment>
<dbReference type="SMART" id="SM00091">
    <property type="entry name" value="PAS"/>
    <property type="match status" value="1"/>
</dbReference>
<evidence type="ECO:0000313" key="6">
    <source>
        <dbReference type="EMBL" id="KGO89402.1"/>
    </source>
</evidence>
<dbReference type="NCBIfam" id="TIGR00229">
    <property type="entry name" value="sensory_box"/>
    <property type="match status" value="1"/>
</dbReference>
<dbReference type="CDD" id="cd00156">
    <property type="entry name" value="REC"/>
    <property type="match status" value="1"/>
</dbReference>
<evidence type="ECO:0000256" key="1">
    <source>
        <dbReference type="ARBA" id="ARBA00000085"/>
    </source>
</evidence>
<evidence type="ECO:0000259" key="5">
    <source>
        <dbReference type="PROSITE" id="PS50112"/>
    </source>
</evidence>
<name>A0A0A2M9Q0_9FLAO</name>
<dbReference type="AlphaFoldDB" id="A0A0A2M9Q0"/>
<dbReference type="EMBL" id="JRLW01000009">
    <property type="protein sequence ID" value="KGO89402.1"/>
    <property type="molecule type" value="Genomic_DNA"/>
</dbReference>
<dbReference type="RefSeq" id="WP_026981319.1">
    <property type="nucleotide sequence ID" value="NZ_JRLW01000009.1"/>
</dbReference>
<protein>
    <recommendedName>
        <fullName evidence="2">histidine kinase</fullName>
        <ecNumber evidence="2">2.7.13.3</ecNumber>
    </recommendedName>
</protein>
<dbReference type="InterPro" id="IPR035965">
    <property type="entry name" value="PAS-like_dom_sf"/>
</dbReference>
<dbReference type="InterPro" id="IPR003661">
    <property type="entry name" value="HisK_dim/P_dom"/>
</dbReference>
<dbReference type="PROSITE" id="PS50112">
    <property type="entry name" value="PAS"/>
    <property type="match status" value="1"/>
</dbReference>
<dbReference type="InterPro" id="IPR001789">
    <property type="entry name" value="Sig_transdc_resp-reg_receiver"/>
</dbReference>
<reference evidence="6 7" key="1">
    <citation type="submission" date="2013-09" db="EMBL/GenBank/DDBJ databases">
        <authorList>
            <person name="Zeng Z."/>
            <person name="Chen C."/>
        </authorList>
    </citation>
    <scope>NUCLEOTIDE SEQUENCE [LARGE SCALE GENOMIC DNA]</scope>
    <source>
        <strain evidence="6 7">GH29-5</strain>
    </source>
</reference>
<dbReference type="SUPFAM" id="SSF55785">
    <property type="entry name" value="PYP-like sensor domain (PAS domain)"/>
    <property type="match status" value="1"/>
</dbReference>
<dbReference type="EC" id="2.7.13.3" evidence="2"/>
<dbReference type="Gene3D" id="3.30.450.20">
    <property type="entry name" value="PAS domain"/>
    <property type="match status" value="1"/>
</dbReference>
<dbReference type="CDD" id="cd00082">
    <property type="entry name" value="HisKA"/>
    <property type="match status" value="1"/>
</dbReference>
<accession>A0A0A2M9Q0</accession>
<dbReference type="Gene3D" id="3.40.50.2300">
    <property type="match status" value="1"/>
</dbReference>
<evidence type="ECO:0000313" key="7">
    <source>
        <dbReference type="Proteomes" id="UP000030121"/>
    </source>
</evidence>
<keyword evidence="6" id="KW-0418">Kinase</keyword>
<comment type="caution">
    <text evidence="6">The sequence shown here is derived from an EMBL/GenBank/DDBJ whole genome shotgun (WGS) entry which is preliminary data.</text>
</comment>
<keyword evidence="3" id="KW-0597">Phosphoprotein</keyword>
<dbReference type="SMART" id="SM00448">
    <property type="entry name" value="REC"/>
    <property type="match status" value="1"/>
</dbReference>
<dbReference type="InterPro" id="IPR011006">
    <property type="entry name" value="CheY-like_superfamily"/>
</dbReference>
<dbReference type="OrthoDB" id="9124519at2"/>
<dbReference type="InterPro" id="IPR000014">
    <property type="entry name" value="PAS"/>
</dbReference>
<dbReference type="Pfam" id="PF00072">
    <property type="entry name" value="Response_reg"/>
    <property type="match status" value="1"/>
</dbReference>
<sequence length="334" mass="37997">MHRDKKKYAIVVVEDNAGDFFLLQDYLEETILAPEIIHLESFKALEEYLTDTSKAIDIVLLDLSLPDKRGEELIKEALNIIATAPIVVLTGYPDFSFAVKSLGLGISDYLLKDDLNAATLYKSILYNIERNKNVVKLKESEQRYSDLFHLSPLPMWVYDTETLQFLDVNLAAEQHYGYTAEEFLQLTVADIISEVTDDNPLFTGTAGESKNIFRHKKKNGAVIYVDIRSNRIPYNGNKAELVLVNDITESLTYLKAIEQQNKQLMDIAWTQSHVVRAPLARIMGLVYLISDEEMPLEEKTELLPYVTQSAHELDAIIRKIVKQSKLILPKDTDV</sequence>
<organism evidence="6 7">
    <name type="scientific">Flavobacterium suncheonense GH29-5 = DSM 17707</name>
    <dbReference type="NCBI Taxonomy" id="1121899"/>
    <lineage>
        <taxon>Bacteria</taxon>
        <taxon>Pseudomonadati</taxon>
        <taxon>Bacteroidota</taxon>
        <taxon>Flavobacteriia</taxon>
        <taxon>Flavobacteriales</taxon>
        <taxon>Flavobacteriaceae</taxon>
        <taxon>Flavobacterium</taxon>
    </lineage>
</organism>
<gene>
    <name evidence="6" type="ORF">Q764_08480</name>
</gene>
<dbReference type="PROSITE" id="PS50110">
    <property type="entry name" value="RESPONSE_REGULATORY"/>
    <property type="match status" value="1"/>
</dbReference>
<dbReference type="Pfam" id="PF13426">
    <property type="entry name" value="PAS_9"/>
    <property type="match status" value="1"/>
</dbReference>
<proteinExistence type="predicted"/>
<feature type="domain" description="Response regulatory" evidence="4">
    <location>
        <begin position="9"/>
        <end position="127"/>
    </location>
</feature>
<dbReference type="SUPFAM" id="SSF47384">
    <property type="entry name" value="Homodimeric domain of signal transducing histidine kinase"/>
    <property type="match status" value="1"/>
</dbReference>
<keyword evidence="7" id="KW-1185">Reference proteome</keyword>
<evidence type="ECO:0000256" key="2">
    <source>
        <dbReference type="ARBA" id="ARBA00012438"/>
    </source>
</evidence>
<dbReference type="Proteomes" id="UP000030121">
    <property type="component" value="Unassembled WGS sequence"/>
</dbReference>
<dbReference type="SUPFAM" id="SSF52172">
    <property type="entry name" value="CheY-like"/>
    <property type="match status" value="1"/>
</dbReference>
<dbReference type="Gene3D" id="1.10.287.130">
    <property type="match status" value="1"/>
</dbReference>
<feature type="modified residue" description="4-aspartylphosphate" evidence="3">
    <location>
        <position position="62"/>
    </location>
</feature>